<keyword evidence="3" id="KW-1185">Reference proteome</keyword>
<feature type="compositionally biased region" description="Basic and acidic residues" evidence="1">
    <location>
        <begin position="74"/>
        <end position="92"/>
    </location>
</feature>
<sequence length="112" mass="12567">MTKLTNAQKFGHGDCSGAVDRPAHPTKAGINDIKRNQGPVVDRSPKDVQFQEQRDTMRPKHGQKLPQQQAAHTAESEKDKQRSIDMHLRGERDNDDLPVPPAEVRGGMRYSE</sequence>
<dbReference type="HOGENOM" id="CLU_2150754_0_0_1"/>
<dbReference type="PaxDb" id="2850-Phatr37659"/>
<protein>
    <submittedName>
        <fullName evidence="2">Uncharacterized protein</fullName>
    </submittedName>
</protein>
<dbReference type="InParanoid" id="B7G3E1"/>
<accession>B7G3E1</accession>
<reference evidence="2 3" key="1">
    <citation type="journal article" date="2008" name="Nature">
        <title>The Phaeodactylum genome reveals the evolutionary history of diatom genomes.</title>
        <authorList>
            <person name="Bowler C."/>
            <person name="Allen A.E."/>
            <person name="Badger J.H."/>
            <person name="Grimwood J."/>
            <person name="Jabbari K."/>
            <person name="Kuo A."/>
            <person name="Maheswari U."/>
            <person name="Martens C."/>
            <person name="Maumus F."/>
            <person name="Otillar R.P."/>
            <person name="Rayko E."/>
            <person name="Salamov A."/>
            <person name="Vandepoele K."/>
            <person name="Beszteri B."/>
            <person name="Gruber A."/>
            <person name="Heijde M."/>
            <person name="Katinka M."/>
            <person name="Mock T."/>
            <person name="Valentin K."/>
            <person name="Verret F."/>
            <person name="Berges J.A."/>
            <person name="Brownlee C."/>
            <person name="Cadoret J.P."/>
            <person name="Chiovitti A."/>
            <person name="Choi C.J."/>
            <person name="Coesel S."/>
            <person name="De Martino A."/>
            <person name="Detter J.C."/>
            <person name="Durkin C."/>
            <person name="Falciatore A."/>
            <person name="Fournet J."/>
            <person name="Haruta M."/>
            <person name="Huysman M.J."/>
            <person name="Jenkins B.D."/>
            <person name="Jiroutova K."/>
            <person name="Jorgensen R.E."/>
            <person name="Joubert Y."/>
            <person name="Kaplan A."/>
            <person name="Kroger N."/>
            <person name="Kroth P.G."/>
            <person name="La Roche J."/>
            <person name="Lindquist E."/>
            <person name="Lommer M."/>
            <person name="Martin-Jezequel V."/>
            <person name="Lopez P.J."/>
            <person name="Lucas S."/>
            <person name="Mangogna M."/>
            <person name="McGinnis K."/>
            <person name="Medlin L.K."/>
            <person name="Montsant A."/>
            <person name="Oudot-Le Secq M.P."/>
            <person name="Napoli C."/>
            <person name="Obornik M."/>
            <person name="Parker M.S."/>
            <person name="Petit J.L."/>
            <person name="Porcel B.M."/>
            <person name="Poulsen N."/>
            <person name="Robison M."/>
            <person name="Rychlewski L."/>
            <person name="Rynearson T.A."/>
            <person name="Schmutz J."/>
            <person name="Shapiro H."/>
            <person name="Siaut M."/>
            <person name="Stanley M."/>
            <person name="Sussman M.R."/>
            <person name="Taylor A.R."/>
            <person name="Vardi A."/>
            <person name="von Dassow P."/>
            <person name="Vyverman W."/>
            <person name="Willis A."/>
            <person name="Wyrwicz L.S."/>
            <person name="Rokhsar D.S."/>
            <person name="Weissenbach J."/>
            <person name="Armbrust E.V."/>
            <person name="Green B.R."/>
            <person name="Van de Peer Y."/>
            <person name="Grigoriev I.V."/>
        </authorList>
    </citation>
    <scope>NUCLEOTIDE SEQUENCE [LARGE SCALE GENOMIC DNA]</scope>
    <source>
        <strain evidence="2 3">CCAP 1055/1</strain>
    </source>
</reference>
<evidence type="ECO:0000313" key="2">
    <source>
        <dbReference type="EMBL" id="EEC46984.1"/>
    </source>
</evidence>
<dbReference type="KEGG" id="pti:PHATRDRAFT_37659"/>
<reference evidence="3" key="2">
    <citation type="submission" date="2008-08" db="EMBL/GenBank/DDBJ databases">
        <authorList>
            <consortium name="Diatom Consortium"/>
            <person name="Grigoriev I."/>
            <person name="Grimwood J."/>
            <person name="Kuo A."/>
            <person name="Otillar R.P."/>
            <person name="Salamov A."/>
            <person name="Detter J.C."/>
            <person name="Lindquist E."/>
            <person name="Shapiro H."/>
            <person name="Lucas S."/>
            <person name="Glavina del Rio T."/>
            <person name="Pitluck S."/>
            <person name="Rokhsar D."/>
            <person name="Bowler C."/>
        </authorList>
    </citation>
    <scope>GENOME REANNOTATION</scope>
    <source>
        <strain evidence="3">CCAP 1055/1</strain>
    </source>
</reference>
<dbReference type="RefSeq" id="XP_002181770.1">
    <property type="nucleotide sequence ID" value="XM_002181734.1"/>
</dbReference>
<feature type="region of interest" description="Disordered" evidence="1">
    <location>
        <begin position="1"/>
        <end position="112"/>
    </location>
</feature>
<name>B7G3E1_PHATC</name>
<dbReference type="EMBL" id="CM000615">
    <property type="protein sequence ID" value="EEC46984.1"/>
    <property type="molecule type" value="Genomic_DNA"/>
</dbReference>
<organism evidence="2 3">
    <name type="scientific">Phaeodactylum tricornutum (strain CCAP 1055/1)</name>
    <dbReference type="NCBI Taxonomy" id="556484"/>
    <lineage>
        <taxon>Eukaryota</taxon>
        <taxon>Sar</taxon>
        <taxon>Stramenopiles</taxon>
        <taxon>Ochrophyta</taxon>
        <taxon>Bacillariophyta</taxon>
        <taxon>Bacillariophyceae</taxon>
        <taxon>Bacillariophycidae</taxon>
        <taxon>Naviculales</taxon>
        <taxon>Phaeodactylaceae</taxon>
        <taxon>Phaeodactylum</taxon>
    </lineage>
</organism>
<gene>
    <name evidence="2" type="ORF">PHATRDRAFT_37659</name>
</gene>
<proteinExistence type="predicted"/>
<dbReference type="AlphaFoldDB" id="B7G3E1"/>
<dbReference type="GeneID" id="7202468"/>
<dbReference type="Proteomes" id="UP000000759">
    <property type="component" value="Chromosome 13"/>
</dbReference>
<evidence type="ECO:0000256" key="1">
    <source>
        <dbReference type="SAM" id="MobiDB-lite"/>
    </source>
</evidence>
<evidence type="ECO:0000313" key="3">
    <source>
        <dbReference type="Proteomes" id="UP000000759"/>
    </source>
</evidence>